<dbReference type="GeneID" id="64630736"/>
<evidence type="ECO:0000259" key="2">
    <source>
        <dbReference type="Pfam" id="PF16761"/>
    </source>
</evidence>
<evidence type="ECO:0000313" key="4">
    <source>
        <dbReference type="Proteomes" id="UP000807769"/>
    </source>
</evidence>
<proteinExistence type="predicted"/>
<feature type="compositionally biased region" description="Basic and acidic residues" evidence="1">
    <location>
        <begin position="856"/>
        <end position="867"/>
    </location>
</feature>
<keyword evidence="4" id="KW-1185">Reference proteome</keyword>
<feature type="region of interest" description="Disordered" evidence="1">
    <location>
        <begin position="1"/>
        <end position="42"/>
    </location>
</feature>
<feature type="domain" description="Cryptic loci regulator 2 N-terminal" evidence="2">
    <location>
        <begin position="84"/>
        <end position="150"/>
    </location>
</feature>
<reference evidence="3" key="1">
    <citation type="journal article" date="2020" name="New Phytol.">
        <title>Comparative genomics reveals dynamic genome evolution in host specialist ectomycorrhizal fungi.</title>
        <authorList>
            <person name="Lofgren L.A."/>
            <person name="Nguyen N.H."/>
            <person name="Vilgalys R."/>
            <person name="Ruytinx J."/>
            <person name="Liao H.L."/>
            <person name="Branco S."/>
            <person name="Kuo A."/>
            <person name="LaButti K."/>
            <person name="Lipzen A."/>
            <person name="Andreopoulos W."/>
            <person name="Pangilinan J."/>
            <person name="Riley R."/>
            <person name="Hundley H."/>
            <person name="Na H."/>
            <person name="Barry K."/>
            <person name="Grigoriev I.V."/>
            <person name="Stajich J.E."/>
            <person name="Kennedy P.G."/>
        </authorList>
    </citation>
    <scope>NUCLEOTIDE SEQUENCE</scope>
    <source>
        <strain evidence="3">MN1</strain>
    </source>
</reference>
<dbReference type="GO" id="GO:0031934">
    <property type="term" value="C:mating-type region heterochromatin"/>
    <property type="evidence" value="ECO:0007669"/>
    <property type="project" value="TreeGrafter"/>
</dbReference>
<dbReference type="GO" id="GO:0070824">
    <property type="term" value="C:SHREC complex"/>
    <property type="evidence" value="ECO:0007669"/>
    <property type="project" value="InterPro"/>
</dbReference>
<dbReference type="RefSeq" id="XP_041188835.1">
    <property type="nucleotide sequence ID" value="XM_041336719.1"/>
</dbReference>
<dbReference type="OrthoDB" id="2421327at2759"/>
<name>A0A9P7E1C1_9AGAM</name>
<feature type="compositionally biased region" description="Basic and acidic residues" evidence="1">
    <location>
        <begin position="195"/>
        <end position="212"/>
    </location>
</feature>
<dbReference type="AlphaFoldDB" id="A0A9P7E1C1"/>
<feature type="compositionally biased region" description="Gly residues" evidence="1">
    <location>
        <begin position="831"/>
        <end position="853"/>
    </location>
</feature>
<evidence type="ECO:0000313" key="3">
    <source>
        <dbReference type="EMBL" id="KAG1808742.1"/>
    </source>
</evidence>
<dbReference type="Proteomes" id="UP000807769">
    <property type="component" value="Unassembled WGS sequence"/>
</dbReference>
<feature type="region of interest" description="Disordered" evidence="1">
    <location>
        <begin position="163"/>
        <end position="212"/>
    </location>
</feature>
<accession>A0A9P7E1C1</accession>
<dbReference type="InterPro" id="IPR031915">
    <property type="entry name" value="Clr2_N"/>
</dbReference>
<dbReference type="PANTHER" id="PTHR38046">
    <property type="entry name" value="CRYPTIC LOCI REGULATOR 2"/>
    <property type="match status" value="1"/>
</dbReference>
<dbReference type="GO" id="GO:0033553">
    <property type="term" value="C:rDNA heterochromatin"/>
    <property type="evidence" value="ECO:0007669"/>
    <property type="project" value="TreeGrafter"/>
</dbReference>
<dbReference type="Pfam" id="PF16761">
    <property type="entry name" value="Clr2_transil"/>
    <property type="match status" value="1"/>
</dbReference>
<feature type="compositionally biased region" description="Polar residues" evidence="1">
    <location>
        <begin position="171"/>
        <end position="181"/>
    </location>
</feature>
<comment type="caution">
    <text evidence="3">The sequence shown here is derived from an EMBL/GenBank/DDBJ whole genome shotgun (WGS) entry which is preliminary data.</text>
</comment>
<feature type="region of interest" description="Disordered" evidence="1">
    <location>
        <begin position="305"/>
        <end position="327"/>
    </location>
</feature>
<protein>
    <recommendedName>
        <fullName evidence="2">Cryptic loci regulator 2 N-terminal domain-containing protein</fullName>
    </recommendedName>
</protein>
<sequence length="879" mass="95973">MSARSTHKGFGSSHAIPPNPTFIDFPRSDGDPSNWPTNTTPHIDSEGHVNYMRQAALDESLSIKWRVEVGAALASKLNMAQGSYVLQGWPAGYQMFDHNKGPKDSPRHDAYLMGSTYAKRFRSVPEFIPHALWLLTDPALDRSNCNCKYCNKKPQREITASMGLLPKRGGSTPSAANTPTRIVQPPRLKRQPQQPKEKPVRDHEKIPRDKERFRPYVGVRRMPKPVKQPAPKQSMLRERNADLSCAYGPEVKVRRWFRDGELLWCALNTPIDGPSGPGGDDSIFFWPGLVEETRMKPTPIPKDTDMDILDGPSNDHPRSNVGSSNGDEEVPWVIRHDLSYKMKLLGISQSLHISDQLVLPYQSVAPSDELIQAIHAVSYEDLDPDPARTFAFNPYSTSSEVTFAKAAAPYGIALQIGANISGYWTPTDDWEFKFSIEYPNSGPPQSVSTFQSLDSVMNLSMAHNANLASSLATPSGSGSHTSSISAPLPPLALAQTIVQTRYQGLWWGAERIWTDELIRLKFSRGQIAPEGNDLINAPAGPSRKAQEYARSMGGQVGGAEGRGVFMRLEGLFVADPPSGRGSKVCHAVGTLYELVDEDWEEEWDGREMVVDKGKGKAIENGNSNMDGSFELDGVPSGLSFMHGPSPLKPPPLANPDPVVSVEDTTTDVLSHSNIAGASASASAASQRDANSALSHPVLSAFPLPKAPDGFKFRPILKPGHEIVVDLTWIAGRYYPGLLEHRLLDRHVERALAAGGTQLWALEGLTAGCYNAMDPTKWKPTRTAMVREASHDARVGLEEHWKNKEKERQEAKLLEGAFLPPLPPPGVDSGEEGSGLGKSSGGAAPGSNGNGQGFVNGKEERMELRVTEDGMLEEVAMVVD</sequence>
<feature type="region of interest" description="Disordered" evidence="1">
    <location>
        <begin position="814"/>
        <end position="867"/>
    </location>
</feature>
<dbReference type="EMBL" id="JABBWG010000037">
    <property type="protein sequence ID" value="KAG1808742.1"/>
    <property type="molecule type" value="Genomic_DNA"/>
</dbReference>
<organism evidence="3 4">
    <name type="scientific">Suillus subaureus</name>
    <dbReference type="NCBI Taxonomy" id="48587"/>
    <lineage>
        <taxon>Eukaryota</taxon>
        <taxon>Fungi</taxon>
        <taxon>Dikarya</taxon>
        <taxon>Basidiomycota</taxon>
        <taxon>Agaricomycotina</taxon>
        <taxon>Agaricomycetes</taxon>
        <taxon>Agaricomycetidae</taxon>
        <taxon>Boletales</taxon>
        <taxon>Suillineae</taxon>
        <taxon>Suillaceae</taxon>
        <taxon>Suillus</taxon>
    </lineage>
</organism>
<dbReference type="InterPro" id="IPR038986">
    <property type="entry name" value="Clr2"/>
</dbReference>
<gene>
    <name evidence="3" type="ORF">BJ212DRAFT_1382950</name>
</gene>
<dbReference type="GO" id="GO:0030466">
    <property type="term" value="P:silent mating-type cassette heterochromatin formation"/>
    <property type="evidence" value="ECO:0007669"/>
    <property type="project" value="TreeGrafter"/>
</dbReference>
<dbReference type="PANTHER" id="PTHR38046:SF1">
    <property type="entry name" value="CRYPTIC LOCI REGULATOR 2"/>
    <property type="match status" value="1"/>
</dbReference>
<evidence type="ECO:0000256" key="1">
    <source>
        <dbReference type="SAM" id="MobiDB-lite"/>
    </source>
</evidence>